<dbReference type="Proteomes" id="UP001410795">
    <property type="component" value="Unassembled WGS sequence"/>
</dbReference>
<dbReference type="InterPro" id="IPR012914">
    <property type="entry name" value="PucR_dom"/>
</dbReference>
<reference evidence="4" key="1">
    <citation type="journal article" date="2019" name="Int. J. Syst. Evol. Microbiol.">
        <title>The Global Catalogue of Microorganisms (GCM) 10K type strain sequencing project: providing services to taxonomists for standard genome sequencing and annotation.</title>
        <authorList>
            <consortium name="The Broad Institute Genomics Platform"/>
            <consortium name="The Broad Institute Genome Sequencing Center for Infectious Disease"/>
            <person name="Wu L."/>
            <person name="Ma J."/>
        </authorList>
    </citation>
    <scope>NUCLEOTIDE SEQUENCE [LARGE SCALE GENOMIC DNA]</scope>
    <source>
        <strain evidence="4">JCM 16546</strain>
    </source>
</reference>
<dbReference type="InterPro" id="IPR051448">
    <property type="entry name" value="CdaR-like_regulators"/>
</dbReference>
<accession>A0ABP7BBX3</accession>
<proteinExistence type="predicted"/>
<evidence type="ECO:0000259" key="1">
    <source>
        <dbReference type="Pfam" id="PF07905"/>
    </source>
</evidence>
<comment type="caution">
    <text evidence="3">The sequence shown here is derived from an EMBL/GenBank/DDBJ whole genome shotgun (WGS) entry which is preliminary data.</text>
</comment>
<feature type="domain" description="Purine catabolism PurC-like" evidence="1">
    <location>
        <begin position="14"/>
        <end position="130"/>
    </location>
</feature>
<dbReference type="InterPro" id="IPR042070">
    <property type="entry name" value="PucR_C-HTH_sf"/>
</dbReference>
<dbReference type="InterPro" id="IPR025736">
    <property type="entry name" value="PucR_C-HTH_dom"/>
</dbReference>
<sequence>MAALVPPTLGALLDRADLSLRAVVGEERGQRLRWIHSSDLLNPTPFLDDGVALLTTGTQFSRRADASAFDTYVRRLTEHGVAAIGFGTDVARARVPDGLVEACRAERMPLFEVPFGTPFIAVIRANAEAIAAEGYARRSWALAAQRAISLAALRPDPLGAVIAELARQLGGWAGLFDATGALAHARPARLPQAVSAALHEQTGAMLSRAVRAADLLDVEGRTFSLQTLGRGGELRGVLAVEAAALDQEARGVVTSVVAMAGFALEQNESLTLARGALRAGVVRALLAGEVALARSVAQPAWGGLPEEPALVGVTSPAPASLASFLELRAAQLSGRLFFGELPGGEGMLLIVDGRAAGTLDEVSARGGVRIGVSHPADYARLAASVDEARVARAAGRDGVGAIGEVSGALMSAVGEETRAAARTLLEPLARHDRAHGTDLIGTLRAWLDADTRYEDAARTLGVHRHTLRARLADAERVLGHDLSSFGARAELWLALGSTR</sequence>
<dbReference type="Gene3D" id="1.10.10.2840">
    <property type="entry name" value="PucR C-terminal helix-turn-helix domain"/>
    <property type="match status" value="1"/>
</dbReference>
<evidence type="ECO:0000313" key="4">
    <source>
        <dbReference type="Proteomes" id="UP001410795"/>
    </source>
</evidence>
<dbReference type="Pfam" id="PF07905">
    <property type="entry name" value="PucR"/>
    <property type="match status" value="1"/>
</dbReference>
<evidence type="ECO:0000259" key="2">
    <source>
        <dbReference type="Pfam" id="PF13556"/>
    </source>
</evidence>
<protein>
    <submittedName>
        <fullName evidence="3">PucR family transcriptional regulator</fullName>
    </submittedName>
</protein>
<dbReference type="PANTHER" id="PTHR33744:SF1">
    <property type="entry name" value="DNA-BINDING TRANSCRIPTIONAL ACTIVATOR ADER"/>
    <property type="match status" value="1"/>
</dbReference>
<gene>
    <name evidence="3" type="ORF">GCM10022202_12980</name>
</gene>
<dbReference type="Pfam" id="PF13556">
    <property type="entry name" value="HTH_30"/>
    <property type="match status" value="1"/>
</dbReference>
<evidence type="ECO:0000313" key="3">
    <source>
        <dbReference type="EMBL" id="GAA3654289.1"/>
    </source>
</evidence>
<feature type="domain" description="PucR C-terminal helix-turn-helix" evidence="2">
    <location>
        <begin position="439"/>
        <end position="495"/>
    </location>
</feature>
<dbReference type="EMBL" id="BAAAYV010000005">
    <property type="protein sequence ID" value="GAA3654289.1"/>
    <property type="molecule type" value="Genomic_DNA"/>
</dbReference>
<organism evidence="3 4">
    <name type="scientific">Microbacterium marinilacus</name>
    <dbReference type="NCBI Taxonomy" id="415209"/>
    <lineage>
        <taxon>Bacteria</taxon>
        <taxon>Bacillati</taxon>
        <taxon>Actinomycetota</taxon>
        <taxon>Actinomycetes</taxon>
        <taxon>Micrococcales</taxon>
        <taxon>Microbacteriaceae</taxon>
        <taxon>Microbacterium</taxon>
    </lineage>
</organism>
<name>A0ABP7BBX3_9MICO</name>
<dbReference type="PANTHER" id="PTHR33744">
    <property type="entry name" value="CARBOHYDRATE DIACID REGULATOR"/>
    <property type="match status" value="1"/>
</dbReference>
<keyword evidence="4" id="KW-1185">Reference proteome</keyword>
<dbReference type="RefSeq" id="WP_308122707.1">
    <property type="nucleotide sequence ID" value="NZ_BAAAYV010000005.1"/>
</dbReference>